<accession>A0ACB5TGF3</accession>
<organism evidence="1 2">
    <name type="scientific">Ambrosiozyma monospora</name>
    <name type="common">Yeast</name>
    <name type="synonym">Endomycopsis monosporus</name>
    <dbReference type="NCBI Taxonomy" id="43982"/>
    <lineage>
        <taxon>Eukaryota</taxon>
        <taxon>Fungi</taxon>
        <taxon>Dikarya</taxon>
        <taxon>Ascomycota</taxon>
        <taxon>Saccharomycotina</taxon>
        <taxon>Pichiomycetes</taxon>
        <taxon>Pichiales</taxon>
        <taxon>Pichiaceae</taxon>
        <taxon>Ambrosiozyma</taxon>
    </lineage>
</organism>
<dbReference type="EMBL" id="BSXS01007209">
    <property type="protein sequence ID" value="GME87847.1"/>
    <property type="molecule type" value="Genomic_DNA"/>
</dbReference>
<sequence length="223" mass="23688">MSGPSSTQQFEWANNVPCRNIQIYGFCKWANKGCSFNHDAAGQSSQQQSQQIPPPTSGSGEMTTASSMLGLSGASRSATKPGIVITSKANPNVPLSFSEIAKSSSQINLNHKENDASANGSTSSKKKFNFHTPSFNPTASLATKLASVKVSPNLNEIPSFVPGSASSGAQSAENNVRTPILDTHMNSSSVSMAPTPSSSFNPETAPWLDNQKNHFTCRPIYFQ</sequence>
<name>A0ACB5TGF3_AMBMO</name>
<protein>
    <submittedName>
        <fullName evidence="1">Unnamed protein product</fullName>
    </submittedName>
</protein>
<reference evidence="1" key="1">
    <citation type="submission" date="2023-04" db="EMBL/GenBank/DDBJ databases">
        <title>Ambrosiozyma monospora NBRC 10751.</title>
        <authorList>
            <person name="Ichikawa N."/>
            <person name="Sato H."/>
            <person name="Tonouchi N."/>
        </authorList>
    </citation>
    <scope>NUCLEOTIDE SEQUENCE</scope>
    <source>
        <strain evidence="1">NBRC 10751</strain>
    </source>
</reference>
<proteinExistence type="predicted"/>
<keyword evidence="2" id="KW-1185">Reference proteome</keyword>
<evidence type="ECO:0000313" key="1">
    <source>
        <dbReference type="EMBL" id="GME87847.1"/>
    </source>
</evidence>
<comment type="caution">
    <text evidence="1">The sequence shown here is derived from an EMBL/GenBank/DDBJ whole genome shotgun (WGS) entry which is preliminary data.</text>
</comment>
<evidence type="ECO:0000313" key="2">
    <source>
        <dbReference type="Proteomes" id="UP001165064"/>
    </source>
</evidence>
<gene>
    <name evidence="1" type="ORF">Amon02_000826900</name>
</gene>
<dbReference type="Proteomes" id="UP001165064">
    <property type="component" value="Unassembled WGS sequence"/>
</dbReference>